<dbReference type="SUPFAM" id="SSF52540">
    <property type="entry name" value="P-loop containing nucleoside triphosphate hydrolases"/>
    <property type="match status" value="1"/>
</dbReference>
<accession>A0A6G5QE00</accession>
<reference evidence="2 3" key="1">
    <citation type="submission" date="2016-07" db="EMBL/GenBank/DDBJ databases">
        <title>Comparative genomics of the Campylobacter concisus group.</title>
        <authorList>
            <person name="Miller W.G."/>
            <person name="Yee E."/>
            <person name="Chapman M.H."/>
            <person name="Huynh S."/>
            <person name="Bono J.L."/>
            <person name="On S.L.W."/>
            <person name="StLeger J."/>
            <person name="Foster G."/>
            <person name="Parker C.T."/>
        </authorList>
    </citation>
    <scope>NUCLEOTIDE SEQUENCE [LARGE SCALE GENOMIC DNA]</scope>
    <source>
        <strain evidence="2 3">CCUG 21559</strain>
    </source>
</reference>
<dbReference type="InterPro" id="IPR027417">
    <property type="entry name" value="P-loop_NTPase"/>
</dbReference>
<keyword evidence="3" id="KW-1185">Reference proteome</keyword>
<evidence type="ECO:0000313" key="3">
    <source>
        <dbReference type="Proteomes" id="UP000503264"/>
    </source>
</evidence>
<evidence type="ECO:0000259" key="1">
    <source>
        <dbReference type="Pfam" id="PF13304"/>
    </source>
</evidence>
<dbReference type="CDD" id="cd00267">
    <property type="entry name" value="ABC_ATPase"/>
    <property type="match status" value="1"/>
</dbReference>
<organism evidence="2 3">
    <name type="scientific">Campylobacter mucosalis CCUG 21559</name>
    <dbReference type="NCBI Taxonomy" id="1032067"/>
    <lineage>
        <taxon>Bacteria</taxon>
        <taxon>Pseudomonadati</taxon>
        <taxon>Campylobacterota</taxon>
        <taxon>Epsilonproteobacteria</taxon>
        <taxon>Campylobacterales</taxon>
        <taxon>Campylobacteraceae</taxon>
        <taxon>Campylobacter</taxon>
    </lineage>
</organism>
<proteinExistence type="predicted"/>
<dbReference type="AlphaFoldDB" id="A0A6G5QE00"/>
<feature type="domain" description="ATPase AAA-type core" evidence="1">
    <location>
        <begin position="249"/>
        <end position="292"/>
    </location>
</feature>
<dbReference type="EMBL" id="CP012542">
    <property type="protein sequence ID" value="QCD43871.1"/>
    <property type="molecule type" value="Genomic_DNA"/>
</dbReference>
<sequence>MNILVENIGMIRQSNIEINGITVIAGSNDTGKSTIGKVLFATIKSLNIIRSKKNPDIGRTLATWFNLTFDGNATFDTGKICFSENTAKIELGIKNNNNKHRITVNSLEEVNNIPFTDATFIHTPIVFDLSSFFVKILSIKNNMDTYDIFSNQRKKMKLDFGFSYPVTLWDLHNKIYQDNPFPNSGKSSNLAGQIKKIMGGEIKKNYGKLSFEKNVKNGIFNIEISNTAFGIKSFGVLQLINNNGYLTKKNLLIIDEPENHLHPEWQLKYAQILVELARTGVCILVNTHSPYMLQAINKYSNENKIVKNKTKFYLAQTLKNDWQSEIIDKTENLNDIFIRLAKPLQDITWG</sequence>
<dbReference type="PANTHER" id="PTHR43581">
    <property type="entry name" value="ATP/GTP PHOSPHATASE"/>
    <property type="match status" value="1"/>
</dbReference>
<dbReference type="InterPro" id="IPR051396">
    <property type="entry name" value="Bact_Antivir_Def_Nuclease"/>
</dbReference>
<dbReference type="GO" id="GO:0005524">
    <property type="term" value="F:ATP binding"/>
    <property type="evidence" value="ECO:0007669"/>
    <property type="project" value="InterPro"/>
</dbReference>
<name>A0A6G5QE00_9BACT</name>
<dbReference type="GO" id="GO:0016887">
    <property type="term" value="F:ATP hydrolysis activity"/>
    <property type="evidence" value="ECO:0007669"/>
    <property type="project" value="InterPro"/>
</dbReference>
<protein>
    <submittedName>
        <fullName evidence="2">ATPase, AAA family</fullName>
    </submittedName>
</protein>
<dbReference type="RefSeq" id="WP_171993214.1">
    <property type="nucleotide sequence ID" value="NZ_CP012542.1"/>
</dbReference>
<gene>
    <name evidence="2" type="ORF">CMUC_0045</name>
</gene>
<dbReference type="PANTHER" id="PTHR43581:SF2">
    <property type="entry name" value="EXCINUCLEASE ATPASE SUBUNIT"/>
    <property type="match status" value="1"/>
</dbReference>
<dbReference type="Pfam" id="PF13304">
    <property type="entry name" value="AAA_21"/>
    <property type="match status" value="1"/>
</dbReference>
<dbReference type="Gene3D" id="3.40.50.300">
    <property type="entry name" value="P-loop containing nucleotide triphosphate hydrolases"/>
    <property type="match status" value="1"/>
</dbReference>
<evidence type="ECO:0000313" key="2">
    <source>
        <dbReference type="EMBL" id="QCD43871.1"/>
    </source>
</evidence>
<dbReference type="InterPro" id="IPR003959">
    <property type="entry name" value="ATPase_AAA_core"/>
</dbReference>
<dbReference type="Proteomes" id="UP000503264">
    <property type="component" value="Chromosome"/>
</dbReference>